<dbReference type="InterPro" id="IPR056337">
    <property type="entry name" value="LHD_YVC1"/>
</dbReference>
<evidence type="ECO:0000259" key="4">
    <source>
        <dbReference type="Pfam" id="PF23317"/>
    </source>
</evidence>
<evidence type="ECO:0000313" key="6">
    <source>
        <dbReference type="Proteomes" id="UP000578531"/>
    </source>
</evidence>
<feature type="transmembrane region" description="Helical" evidence="2">
    <location>
        <begin position="395"/>
        <end position="417"/>
    </location>
</feature>
<feature type="domain" description="Calcium channel YVC1-like C-terminal transmembrane" evidence="4">
    <location>
        <begin position="272"/>
        <end position="566"/>
    </location>
</feature>
<keyword evidence="6" id="KW-1185">Reference proteome</keyword>
<feature type="transmembrane region" description="Helical" evidence="2">
    <location>
        <begin position="265"/>
        <end position="282"/>
    </location>
</feature>
<organism evidence="5 6">
    <name type="scientific">Letharia columbiana</name>
    <dbReference type="NCBI Taxonomy" id="112416"/>
    <lineage>
        <taxon>Eukaryota</taxon>
        <taxon>Fungi</taxon>
        <taxon>Dikarya</taxon>
        <taxon>Ascomycota</taxon>
        <taxon>Pezizomycotina</taxon>
        <taxon>Lecanoromycetes</taxon>
        <taxon>OSLEUM clade</taxon>
        <taxon>Lecanoromycetidae</taxon>
        <taxon>Lecanorales</taxon>
        <taxon>Lecanorineae</taxon>
        <taxon>Parmeliaceae</taxon>
        <taxon>Letharia</taxon>
    </lineage>
</organism>
<dbReference type="PANTHER" id="PTHR35859:SF1">
    <property type="entry name" value="NONSELECTIVE CATION CHANNEL PROTEIN"/>
    <property type="match status" value="1"/>
</dbReference>
<dbReference type="InterPro" id="IPR052971">
    <property type="entry name" value="TRP_calcium_channel"/>
</dbReference>
<feature type="compositionally biased region" description="Polar residues" evidence="1">
    <location>
        <begin position="698"/>
        <end position="709"/>
    </location>
</feature>
<feature type="domain" description="YVC1 N-terminal linker helical" evidence="3">
    <location>
        <begin position="47"/>
        <end position="240"/>
    </location>
</feature>
<feature type="compositionally biased region" description="Acidic residues" evidence="1">
    <location>
        <begin position="8"/>
        <end position="20"/>
    </location>
</feature>
<dbReference type="Pfam" id="PF23190">
    <property type="entry name" value="LHD_TRPY1"/>
    <property type="match status" value="1"/>
</dbReference>
<evidence type="ECO:0000313" key="5">
    <source>
        <dbReference type="EMBL" id="KAF6230670.1"/>
    </source>
</evidence>
<feature type="transmembrane region" description="Helical" evidence="2">
    <location>
        <begin position="325"/>
        <end position="343"/>
    </location>
</feature>
<keyword evidence="2" id="KW-0472">Membrane</keyword>
<reference evidence="5 6" key="1">
    <citation type="journal article" date="2020" name="Genomics">
        <title>Complete, high-quality genomes from long-read metagenomic sequencing of two wolf lichen thalli reveals enigmatic genome architecture.</title>
        <authorList>
            <person name="McKenzie S.K."/>
            <person name="Walston R.F."/>
            <person name="Allen J.L."/>
        </authorList>
    </citation>
    <scope>NUCLEOTIDE SEQUENCE [LARGE SCALE GENOMIC DNA]</scope>
    <source>
        <strain evidence="5">WasteWater2</strain>
    </source>
</reference>
<gene>
    <name evidence="5" type="ORF">HO173_011021</name>
</gene>
<dbReference type="RefSeq" id="XP_037160138.1">
    <property type="nucleotide sequence ID" value="XM_037312906.1"/>
</dbReference>
<dbReference type="InterPro" id="IPR056336">
    <property type="entry name" value="YVC1_C"/>
</dbReference>
<keyword evidence="2" id="KW-1133">Transmembrane helix</keyword>
<dbReference type="Proteomes" id="UP000578531">
    <property type="component" value="Unassembled WGS sequence"/>
</dbReference>
<feature type="transmembrane region" description="Helical" evidence="2">
    <location>
        <begin position="452"/>
        <end position="476"/>
    </location>
</feature>
<accession>A0A8H6L061</accession>
<dbReference type="OrthoDB" id="2373987at2759"/>
<dbReference type="Pfam" id="PF23317">
    <property type="entry name" value="YVC1_C"/>
    <property type="match status" value="1"/>
</dbReference>
<evidence type="ECO:0008006" key="7">
    <source>
        <dbReference type="Google" id="ProtNLM"/>
    </source>
</evidence>
<sequence length="717" mass="81546">MTRTTNLSEEEEAEEEPLLVEEEQQCDHPDHYEGPCAPNPYADLPVYTTIHRVRHEVINSIDDPYSIEQLRAPRINVAIVRPLVNRLWDEKDVSIIYCLLVNKLQFLREQAFEAHQTINTTRASLCELVALKLLRRFDEENPERDGLLLLANILVAGFEPFQNAPQEIKRVHSYATSWNVQQRGHRIGKSTVLEIAIVSESKIFLSAPACQKVMEAIYLGRVVYTPSSFIDIIPDHYKYKPITLYHPKKAPRLNQYRLMVPRTRNALDICQFLTLLILYILTMQHRQSDKFTTYELVFCVYATGWALDEVASILEHGWQCYTQNLWAFLDFMFIVIYVVYLVLRIHSLATGDIRSGIPALDILSAGAPVLIPRLAFNLLSENMLFVSLRAMMADFTVLTLLAVWCFAGFLLSMMWLGEGDHPPITISKWMLWVWFGLDGTGIQRSVDFHWLIGPILMVTFAFLGNTLFLTILVSMLSSTFSKIASNATAEIQFRRAVLTFEGVKSDAIFAYQPPFNILALCLLLPLKMVLTPRWFHKINVAAVRTVNAPLLLLLSVYERRRLWSTKPSKIKTKISFWDFSRFSVHADIQAVFDSDPPQSVLDEISEAEENPRPGSLAVPSISLNGKTENRSEGHRTIPTKTAKRKDSMAAMDGLGEWLHGHDNNGLTGRLDALENATRRIEYMVKKISQDLGGDSSDSETISRAPTAQDINRDEEDI</sequence>
<evidence type="ECO:0000256" key="1">
    <source>
        <dbReference type="SAM" id="MobiDB-lite"/>
    </source>
</evidence>
<name>A0A8H6L061_9LECA</name>
<dbReference type="AlphaFoldDB" id="A0A8H6L061"/>
<feature type="region of interest" description="Disordered" evidence="1">
    <location>
        <begin position="689"/>
        <end position="717"/>
    </location>
</feature>
<evidence type="ECO:0000256" key="2">
    <source>
        <dbReference type="SAM" id="Phobius"/>
    </source>
</evidence>
<dbReference type="GeneID" id="59292667"/>
<dbReference type="EMBL" id="JACCJC010000065">
    <property type="protein sequence ID" value="KAF6230670.1"/>
    <property type="molecule type" value="Genomic_DNA"/>
</dbReference>
<comment type="caution">
    <text evidence="5">The sequence shown here is derived from an EMBL/GenBank/DDBJ whole genome shotgun (WGS) entry which is preliminary data.</text>
</comment>
<keyword evidence="2" id="KW-0812">Transmembrane</keyword>
<evidence type="ECO:0000259" key="3">
    <source>
        <dbReference type="Pfam" id="PF23190"/>
    </source>
</evidence>
<proteinExistence type="predicted"/>
<feature type="region of interest" description="Disordered" evidence="1">
    <location>
        <begin position="606"/>
        <end position="635"/>
    </location>
</feature>
<dbReference type="PANTHER" id="PTHR35859">
    <property type="entry name" value="NONSELECTIVE CATION CHANNEL PROTEIN"/>
    <property type="match status" value="1"/>
</dbReference>
<feature type="region of interest" description="Disordered" evidence="1">
    <location>
        <begin position="1"/>
        <end position="20"/>
    </location>
</feature>
<protein>
    <recommendedName>
        <fullName evidence="7">Nonselective cation channel</fullName>
    </recommendedName>
</protein>